<reference evidence="1 2" key="1">
    <citation type="submission" date="2018-05" db="EMBL/GenBank/DDBJ databases">
        <title>Reference genomes for bee gut microbiota database.</title>
        <authorList>
            <person name="Ellegaard K.M."/>
        </authorList>
    </citation>
    <scope>NUCLEOTIDE SEQUENCE [LARGE SCALE GENOMIC DNA]</scope>
    <source>
        <strain evidence="1 2">ESL0200</strain>
    </source>
</reference>
<dbReference type="Proteomes" id="UP000247744">
    <property type="component" value="Unassembled WGS sequence"/>
</dbReference>
<dbReference type="AlphaFoldDB" id="A0A318M215"/>
<dbReference type="EMBL" id="QGLL01000008">
    <property type="protein sequence ID" value="PXY82189.1"/>
    <property type="molecule type" value="Genomic_DNA"/>
</dbReference>
<gene>
    <name evidence="1" type="ORF">DKK75_05210</name>
</gene>
<evidence type="ECO:0000313" key="1">
    <source>
        <dbReference type="EMBL" id="PXY82189.1"/>
    </source>
</evidence>
<organism evidence="1 2">
    <name type="scientific">Bifidobacterium asteroides</name>
    <dbReference type="NCBI Taxonomy" id="1684"/>
    <lineage>
        <taxon>Bacteria</taxon>
        <taxon>Bacillati</taxon>
        <taxon>Actinomycetota</taxon>
        <taxon>Actinomycetes</taxon>
        <taxon>Bifidobacteriales</taxon>
        <taxon>Bifidobacteriaceae</taxon>
        <taxon>Bifidobacterium</taxon>
    </lineage>
</organism>
<comment type="caution">
    <text evidence="1">The sequence shown here is derived from an EMBL/GenBank/DDBJ whole genome shotgun (WGS) entry which is preliminary data.</text>
</comment>
<evidence type="ECO:0000313" key="2">
    <source>
        <dbReference type="Proteomes" id="UP000247744"/>
    </source>
</evidence>
<proteinExistence type="predicted"/>
<protein>
    <submittedName>
        <fullName evidence="1">Uncharacterized protein</fullName>
    </submittedName>
</protein>
<name>A0A318M215_9BIFI</name>
<accession>A0A318M215</accession>
<sequence length="64" mass="7387">MGASPVDRTQIFDMMLMKRGNHIIQRILHQQTQISRAGRRLVRLGINLVTSLMNVDLLPAEFQR</sequence>